<dbReference type="Pfam" id="PF00392">
    <property type="entry name" value="GntR"/>
    <property type="match status" value="1"/>
</dbReference>
<proteinExistence type="inferred from homology"/>
<dbReference type="SUPFAM" id="SSF46785">
    <property type="entry name" value="Winged helix' DNA-binding domain"/>
    <property type="match status" value="1"/>
</dbReference>
<evidence type="ECO:0000256" key="1">
    <source>
        <dbReference type="ARBA" id="ARBA00005384"/>
    </source>
</evidence>
<dbReference type="EMBL" id="JAJVKT010000003">
    <property type="protein sequence ID" value="MCE7507691.1"/>
    <property type="molecule type" value="Genomic_DNA"/>
</dbReference>
<dbReference type="GO" id="GO:0030170">
    <property type="term" value="F:pyridoxal phosphate binding"/>
    <property type="evidence" value="ECO:0007669"/>
    <property type="project" value="InterPro"/>
</dbReference>
<dbReference type="AlphaFoldDB" id="A0A9Q3ZDM8"/>
<dbReference type="GO" id="GO:0003677">
    <property type="term" value="F:DNA binding"/>
    <property type="evidence" value="ECO:0007669"/>
    <property type="project" value="UniProtKB-KW"/>
</dbReference>
<dbReference type="CDD" id="cd07377">
    <property type="entry name" value="WHTH_GntR"/>
    <property type="match status" value="1"/>
</dbReference>
<dbReference type="InterPro" id="IPR015422">
    <property type="entry name" value="PyrdxlP-dep_Trfase_small"/>
</dbReference>
<keyword evidence="7" id="KW-0032">Aminotransferase</keyword>
<dbReference type="SMART" id="SM00345">
    <property type="entry name" value="HTH_GNTR"/>
    <property type="match status" value="1"/>
</dbReference>
<comment type="caution">
    <text evidence="7">The sequence shown here is derived from an EMBL/GenBank/DDBJ whole genome shotgun (WGS) entry which is preliminary data.</text>
</comment>
<dbReference type="Gene3D" id="1.10.10.10">
    <property type="entry name" value="Winged helix-like DNA-binding domain superfamily/Winged helix DNA-binding domain"/>
    <property type="match status" value="1"/>
</dbReference>
<dbReference type="RefSeq" id="WP_233925011.1">
    <property type="nucleotide sequence ID" value="NZ_JAJVKT010000003.1"/>
</dbReference>
<dbReference type="PROSITE" id="PS50949">
    <property type="entry name" value="HTH_GNTR"/>
    <property type="match status" value="1"/>
</dbReference>
<dbReference type="Gene3D" id="3.90.1150.10">
    <property type="entry name" value="Aspartate Aminotransferase, domain 1"/>
    <property type="match status" value="1"/>
</dbReference>
<keyword evidence="8" id="KW-1185">Reference proteome</keyword>
<feature type="domain" description="HTH gntR-type" evidence="6">
    <location>
        <begin position="11"/>
        <end position="79"/>
    </location>
</feature>
<dbReference type="InterPro" id="IPR036390">
    <property type="entry name" value="WH_DNA-bd_sf"/>
</dbReference>
<name>A0A9Q3ZDM8_9GAMM</name>
<dbReference type="InterPro" id="IPR000524">
    <property type="entry name" value="Tscrpt_reg_HTH_GntR"/>
</dbReference>
<dbReference type="InterPro" id="IPR051446">
    <property type="entry name" value="HTH_trans_reg/aminotransferase"/>
</dbReference>
<dbReference type="PRINTS" id="PR00035">
    <property type="entry name" value="HTHGNTR"/>
</dbReference>
<keyword evidence="4" id="KW-0238">DNA-binding</keyword>
<keyword evidence="3" id="KW-0805">Transcription regulation</keyword>
<evidence type="ECO:0000256" key="2">
    <source>
        <dbReference type="ARBA" id="ARBA00022898"/>
    </source>
</evidence>
<evidence type="ECO:0000256" key="4">
    <source>
        <dbReference type="ARBA" id="ARBA00023125"/>
    </source>
</evidence>
<evidence type="ECO:0000313" key="7">
    <source>
        <dbReference type="EMBL" id="MCE7507691.1"/>
    </source>
</evidence>
<sequence>MKLDMDPDSGLPIALQIEDGIRHWIVRNGAGGGSRLPSIRRLSSELHVSRNAAIEAYERLVAQGLVRSKPGSGFYVADGAARMLAGTEPVSEEEVADDRWSLFQSDASTLKLGCGWLPGSWLEVEDLSYAIRQVTRQDSAGILDYSTPLGTPELRSLIRERLRLLGIDAGTQQILLTGGGSHALDLLVRLLLKPGDTVFVESPGYYNLLGLLKLQQVQVVGVPRLAGGPDPERMAHLLKTHKPKLFFTNSVFQNPTGTTLAPTFAHRILQLAEQHDFQIVEDDIYADFQHEPTLRLAALDGLRRVIYLGSFSKSLSSSLRVGFIAAAPARIKPLVDIKMLTSISASRFSEQVVMTMLHNGAYRKLVERLRTRLSAQMVTALNLVRSAGWEVHSEPAGGMFIWAGYPGVADSQKLVDLARQSGVSLSPGHLFLPGETASPWLRLNVAYTRDRRAIRFLNDPLGM</sequence>
<keyword evidence="5" id="KW-0804">Transcription</keyword>
<dbReference type="CDD" id="cd00609">
    <property type="entry name" value="AAT_like"/>
    <property type="match status" value="1"/>
</dbReference>
<dbReference type="GO" id="GO:0008483">
    <property type="term" value="F:transaminase activity"/>
    <property type="evidence" value="ECO:0007669"/>
    <property type="project" value="UniProtKB-KW"/>
</dbReference>
<dbReference type="Pfam" id="PF00155">
    <property type="entry name" value="Aminotran_1_2"/>
    <property type="match status" value="1"/>
</dbReference>
<gene>
    <name evidence="7" type="ORF">LZG35_03505</name>
</gene>
<keyword evidence="7" id="KW-0808">Transferase</keyword>
<reference evidence="7" key="1">
    <citation type="submission" date="2022-01" db="EMBL/GenBank/DDBJ databases">
        <authorList>
            <person name="Karlyshev A.V."/>
            <person name="Jaspars M."/>
        </authorList>
    </citation>
    <scope>NUCLEOTIDE SEQUENCE</scope>
    <source>
        <strain evidence="7">AGSA3-2</strain>
    </source>
</reference>
<accession>A0A9Q3ZDM8</accession>
<dbReference type="InterPro" id="IPR015424">
    <property type="entry name" value="PyrdxlP-dep_Trfase"/>
</dbReference>
<dbReference type="InterPro" id="IPR004839">
    <property type="entry name" value="Aminotransferase_I/II_large"/>
</dbReference>
<dbReference type="Proteomes" id="UP001107961">
    <property type="component" value="Unassembled WGS sequence"/>
</dbReference>
<evidence type="ECO:0000256" key="5">
    <source>
        <dbReference type="ARBA" id="ARBA00023163"/>
    </source>
</evidence>
<evidence type="ECO:0000256" key="3">
    <source>
        <dbReference type="ARBA" id="ARBA00023015"/>
    </source>
</evidence>
<organism evidence="7 8">
    <name type="scientific">Alloalcanivorax xenomutans</name>
    <dbReference type="NCBI Taxonomy" id="1094342"/>
    <lineage>
        <taxon>Bacteria</taxon>
        <taxon>Pseudomonadati</taxon>
        <taxon>Pseudomonadota</taxon>
        <taxon>Gammaproteobacteria</taxon>
        <taxon>Oceanospirillales</taxon>
        <taxon>Alcanivoracaceae</taxon>
        <taxon>Alloalcanivorax</taxon>
    </lineage>
</organism>
<dbReference type="GO" id="GO:0003700">
    <property type="term" value="F:DNA-binding transcription factor activity"/>
    <property type="evidence" value="ECO:0007669"/>
    <property type="project" value="InterPro"/>
</dbReference>
<evidence type="ECO:0000313" key="8">
    <source>
        <dbReference type="Proteomes" id="UP001107961"/>
    </source>
</evidence>
<dbReference type="InterPro" id="IPR036388">
    <property type="entry name" value="WH-like_DNA-bd_sf"/>
</dbReference>
<comment type="similarity">
    <text evidence="1">In the C-terminal section; belongs to the class-I pyridoxal-phosphate-dependent aminotransferase family.</text>
</comment>
<evidence type="ECO:0000259" key="6">
    <source>
        <dbReference type="PROSITE" id="PS50949"/>
    </source>
</evidence>
<keyword evidence="2" id="KW-0663">Pyridoxal phosphate</keyword>
<dbReference type="PANTHER" id="PTHR46577">
    <property type="entry name" value="HTH-TYPE TRANSCRIPTIONAL REGULATORY PROTEIN GABR"/>
    <property type="match status" value="1"/>
</dbReference>
<dbReference type="InterPro" id="IPR015421">
    <property type="entry name" value="PyrdxlP-dep_Trfase_major"/>
</dbReference>
<dbReference type="SUPFAM" id="SSF53383">
    <property type="entry name" value="PLP-dependent transferases"/>
    <property type="match status" value="1"/>
</dbReference>
<protein>
    <submittedName>
        <fullName evidence="7">PLP-dependent aminotransferase family protein</fullName>
    </submittedName>
</protein>
<dbReference type="PANTHER" id="PTHR46577:SF2">
    <property type="entry name" value="TRANSCRIPTIONAL REGULATORY PROTEIN"/>
    <property type="match status" value="1"/>
</dbReference>
<dbReference type="Gene3D" id="3.40.640.10">
    <property type="entry name" value="Type I PLP-dependent aspartate aminotransferase-like (Major domain)"/>
    <property type="match status" value="1"/>
</dbReference>